<keyword evidence="1" id="KW-0812">Transmembrane</keyword>
<evidence type="ECO:0000313" key="3">
    <source>
        <dbReference type="Proteomes" id="UP001210865"/>
    </source>
</evidence>
<organism evidence="2 3">
    <name type="scientific">Sphingomonas abietis</name>
    <dbReference type="NCBI Taxonomy" id="3012344"/>
    <lineage>
        <taxon>Bacteria</taxon>
        <taxon>Pseudomonadati</taxon>
        <taxon>Pseudomonadota</taxon>
        <taxon>Alphaproteobacteria</taxon>
        <taxon>Sphingomonadales</taxon>
        <taxon>Sphingomonadaceae</taxon>
        <taxon>Sphingomonas</taxon>
    </lineage>
</organism>
<reference evidence="2 3" key="1">
    <citation type="submission" date="2022-12" db="EMBL/GenBank/DDBJ databases">
        <title>Sphingomonas abieness sp. nov., an endophytic bacterium isolated from Abies koreana.</title>
        <authorList>
            <person name="Jiang L."/>
            <person name="Lee J."/>
        </authorList>
    </citation>
    <scope>NUCLEOTIDE SEQUENCE [LARGE SCALE GENOMIC DNA]</scope>
    <source>
        <strain evidence="3">PAMB 00755</strain>
    </source>
</reference>
<name>A0ABY7NXD7_9SPHN</name>
<proteinExistence type="predicted"/>
<evidence type="ECO:0000256" key="1">
    <source>
        <dbReference type="SAM" id="Phobius"/>
    </source>
</evidence>
<keyword evidence="1" id="KW-0472">Membrane</keyword>
<accession>A0ABY7NXD7</accession>
<dbReference type="EMBL" id="CP115174">
    <property type="protein sequence ID" value="WBO24051.1"/>
    <property type="molecule type" value="Genomic_DNA"/>
</dbReference>
<sequence>MYQTETMAWSFPERARSRIPPIGQGLAVVAAVIAIAVISCGGIAGYLLSLRIAAWGSQSHAIDVQILAKRQEVQRLRNELDFRSRFPELERWSSPLGLQPADGRQYAQSVHQLDMLAAARRQHIADQLPRVGDDKGYTPQARQQLDGLFSDVAN</sequence>
<keyword evidence="1" id="KW-1133">Transmembrane helix</keyword>
<dbReference type="RefSeq" id="WP_270078680.1">
    <property type="nucleotide sequence ID" value="NZ_CP115174.1"/>
</dbReference>
<evidence type="ECO:0008006" key="4">
    <source>
        <dbReference type="Google" id="ProtNLM"/>
    </source>
</evidence>
<keyword evidence="3" id="KW-1185">Reference proteome</keyword>
<dbReference type="Proteomes" id="UP001210865">
    <property type="component" value="Chromosome"/>
</dbReference>
<protein>
    <recommendedName>
        <fullName evidence="4">Cell division protein FtsL</fullName>
    </recommendedName>
</protein>
<evidence type="ECO:0000313" key="2">
    <source>
        <dbReference type="EMBL" id="WBO24051.1"/>
    </source>
</evidence>
<feature type="transmembrane region" description="Helical" evidence="1">
    <location>
        <begin position="26"/>
        <end position="48"/>
    </location>
</feature>
<gene>
    <name evidence="2" type="ORF">PBT88_08060</name>
</gene>